<sequence>MIRIVISEDQGLLRSALVSLLSLEEDLDVVGQAGDGREALALIERLRPDVALIDIEMPLMSGLDVADALAGREEIGCRLIILTTFARPGYFQRAMKAGVFGYLLKDSPAEELAEAIRSVRNGRRVIHPELAFAMWEEPCPLTAREREVLSLAALGHSLQEIGAKLFLSHGTVRNYISEAMGKLGASSRIEAIRKARDKGWLD</sequence>
<feature type="domain" description="HTH luxR-type" evidence="7">
    <location>
        <begin position="134"/>
        <end position="199"/>
    </location>
</feature>
<dbReference type="InterPro" id="IPR016032">
    <property type="entry name" value="Sig_transdc_resp-reg_C-effctor"/>
</dbReference>
<dbReference type="PROSITE" id="PS50043">
    <property type="entry name" value="HTH_LUXR_2"/>
    <property type="match status" value="1"/>
</dbReference>
<dbReference type="SUPFAM" id="SSF46894">
    <property type="entry name" value="C-terminal effector domain of the bipartite response regulators"/>
    <property type="match status" value="1"/>
</dbReference>
<reference evidence="10" key="1">
    <citation type="journal article" date="2019" name="Int. J. Syst. Evol. Microbiol.">
        <title>The Global Catalogue of Microorganisms (GCM) 10K type strain sequencing project: providing services to taxonomists for standard genome sequencing and annotation.</title>
        <authorList>
            <consortium name="The Broad Institute Genomics Platform"/>
            <consortium name="The Broad Institute Genome Sequencing Center for Infectious Disease"/>
            <person name="Wu L."/>
            <person name="Ma J."/>
        </authorList>
    </citation>
    <scope>NUCLEOTIDE SEQUENCE [LARGE SCALE GENOMIC DNA]</scope>
    <source>
        <strain evidence="10">JCM 18657</strain>
    </source>
</reference>
<evidence type="ECO:0000259" key="7">
    <source>
        <dbReference type="PROSITE" id="PS50043"/>
    </source>
</evidence>
<comment type="caution">
    <text evidence="9">The sequence shown here is derived from an EMBL/GenBank/DDBJ whole genome shotgun (WGS) entry which is preliminary data.</text>
</comment>
<dbReference type="Pfam" id="PF00072">
    <property type="entry name" value="Response_reg"/>
    <property type="match status" value="1"/>
</dbReference>
<evidence type="ECO:0000259" key="8">
    <source>
        <dbReference type="PROSITE" id="PS50110"/>
    </source>
</evidence>
<evidence type="ECO:0000256" key="2">
    <source>
        <dbReference type="ARBA" id="ARBA00023012"/>
    </source>
</evidence>
<dbReference type="InterPro" id="IPR000792">
    <property type="entry name" value="Tscrpt_reg_LuxR_C"/>
</dbReference>
<dbReference type="EMBL" id="JBHTGQ010000011">
    <property type="protein sequence ID" value="MFC7749276.1"/>
    <property type="molecule type" value="Genomic_DNA"/>
</dbReference>
<feature type="domain" description="Response regulatory" evidence="8">
    <location>
        <begin position="3"/>
        <end position="120"/>
    </location>
</feature>
<dbReference type="Proteomes" id="UP001596528">
    <property type="component" value="Unassembled WGS sequence"/>
</dbReference>
<dbReference type="InterPro" id="IPR039420">
    <property type="entry name" value="WalR-like"/>
</dbReference>
<evidence type="ECO:0000313" key="9">
    <source>
        <dbReference type="EMBL" id="MFC7749276.1"/>
    </source>
</evidence>
<evidence type="ECO:0000313" key="10">
    <source>
        <dbReference type="Proteomes" id="UP001596528"/>
    </source>
</evidence>
<evidence type="ECO:0000256" key="5">
    <source>
        <dbReference type="ARBA" id="ARBA00023163"/>
    </source>
</evidence>
<dbReference type="CDD" id="cd19930">
    <property type="entry name" value="REC_DesR-like"/>
    <property type="match status" value="1"/>
</dbReference>
<dbReference type="Gene3D" id="3.40.50.2300">
    <property type="match status" value="1"/>
</dbReference>
<dbReference type="InterPro" id="IPR011006">
    <property type="entry name" value="CheY-like_superfamily"/>
</dbReference>
<dbReference type="PROSITE" id="PS50110">
    <property type="entry name" value="RESPONSE_REGULATORY"/>
    <property type="match status" value="1"/>
</dbReference>
<evidence type="ECO:0000256" key="3">
    <source>
        <dbReference type="ARBA" id="ARBA00023015"/>
    </source>
</evidence>
<dbReference type="Gene3D" id="1.10.10.10">
    <property type="entry name" value="Winged helix-like DNA-binding domain superfamily/Winged helix DNA-binding domain"/>
    <property type="match status" value="1"/>
</dbReference>
<dbReference type="Pfam" id="PF00196">
    <property type="entry name" value="GerE"/>
    <property type="match status" value="1"/>
</dbReference>
<dbReference type="SUPFAM" id="SSF52172">
    <property type="entry name" value="CheY-like"/>
    <property type="match status" value="1"/>
</dbReference>
<keyword evidence="10" id="KW-1185">Reference proteome</keyword>
<evidence type="ECO:0000256" key="4">
    <source>
        <dbReference type="ARBA" id="ARBA00023125"/>
    </source>
</evidence>
<dbReference type="InterPro" id="IPR001789">
    <property type="entry name" value="Sig_transdc_resp-reg_receiver"/>
</dbReference>
<proteinExistence type="predicted"/>
<protein>
    <submittedName>
        <fullName evidence="9">Response regulator transcription factor</fullName>
    </submittedName>
</protein>
<dbReference type="PANTHER" id="PTHR43214:SF42">
    <property type="entry name" value="TRANSCRIPTIONAL REGULATORY PROTEIN DESR"/>
    <property type="match status" value="1"/>
</dbReference>
<name>A0ABW2V1V5_9BACL</name>
<dbReference type="PRINTS" id="PR00038">
    <property type="entry name" value="HTHLUXR"/>
</dbReference>
<dbReference type="CDD" id="cd06170">
    <property type="entry name" value="LuxR_C_like"/>
    <property type="match status" value="1"/>
</dbReference>
<dbReference type="SMART" id="SM00448">
    <property type="entry name" value="REC"/>
    <property type="match status" value="1"/>
</dbReference>
<keyword evidence="4" id="KW-0238">DNA-binding</keyword>
<keyword evidence="2" id="KW-0902">Two-component regulatory system</keyword>
<evidence type="ECO:0000256" key="1">
    <source>
        <dbReference type="ARBA" id="ARBA00022553"/>
    </source>
</evidence>
<dbReference type="InterPro" id="IPR036388">
    <property type="entry name" value="WH-like_DNA-bd_sf"/>
</dbReference>
<organism evidence="9 10">
    <name type="scientific">Paenibacillus thermoaerophilus</name>
    <dbReference type="NCBI Taxonomy" id="1215385"/>
    <lineage>
        <taxon>Bacteria</taxon>
        <taxon>Bacillati</taxon>
        <taxon>Bacillota</taxon>
        <taxon>Bacilli</taxon>
        <taxon>Bacillales</taxon>
        <taxon>Paenibacillaceae</taxon>
        <taxon>Paenibacillus</taxon>
    </lineage>
</organism>
<keyword evidence="3" id="KW-0805">Transcription regulation</keyword>
<evidence type="ECO:0000256" key="6">
    <source>
        <dbReference type="PROSITE-ProRule" id="PRU00169"/>
    </source>
</evidence>
<gene>
    <name evidence="9" type="ORF">ACFQWB_04875</name>
</gene>
<keyword evidence="5" id="KW-0804">Transcription</keyword>
<accession>A0ABW2V1V5</accession>
<keyword evidence="1 6" id="KW-0597">Phosphoprotein</keyword>
<dbReference type="SMART" id="SM00421">
    <property type="entry name" value="HTH_LUXR"/>
    <property type="match status" value="1"/>
</dbReference>
<dbReference type="PANTHER" id="PTHR43214">
    <property type="entry name" value="TWO-COMPONENT RESPONSE REGULATOR"/>
    <property type="match status" value="1"/>
</dbReference>
<feature type="modified residue" description="4-aspartylphosphate" evidence="6">
    <location>
        <position position="54"/>
    </location>
</feature>
<dbReference type="RefSeq" id="WP_138789641.1">
    <property type="nucleotide sequence ID" value="NZ_JBHTGQ010000011.1"/>
</dbReference>